<name>A0ABD2QAI3_9PLAT</name>
<feature type="region of interest" description="Disordered" evidence="1">
    <location>
        <begin position="1"/>
        <end position="29"/>
    </location>
</feature>
<dbReference type="AlphaFoldDB" id="A0ABD2QAI3"/>
<accession>A0ABD2QAI3</accession>
<evidence type="ECO:0000313" key="2">
    <source>
        <dbReference type="EMBL" id="KAL3316549.1"/>
    </source>
</evidence>
<feature type="compositionally biased region" description="Acidic residues" evidence="1">
    <location>
        <begin position="10"/>
        <end position="24"/>
    </location>
</feature>
<evidence type="ECO:0000313" key="3">
    <source>
        <dbReference type="Proteomes" id="UP001626550"/>
    </source>
</evidence>
<protein>
    <submittedName>
        <fullName evidence="2">Uncharacterized protein</fullName>
    </submittedName>
</protein>
<gene>
    <name evidence="2" type="ORF">Ciccas_004808</name>
</gene>
<sequence length="253" mass="28064">MIYLSASSTDSDDYPSPLEDDADDSSAKERWENLQQAKPTLMGTTKNKAVLIGGLTRALLCQSRKLRRYNYARYGLKGSRFVPGHNDRRRRQSEHSSSESGSSGDRRKRPNKVEYITTFGASDDEGLDAVARKLSEKCPVSSGPEPSTAASLLAASVVSKILSRKEKRPPVQRPRRRSSSSSSDAKQRIKRRARSSSSSENEHTSKPPSPPRIRRYYRPELESDQESLAASDEEQGESKPAQISSNEGRFVSG</sequence>
<evidence type="ECO:0000256" key="1">
    <source>
        <dbReference type="SAM" id="MobiDB-lite"/>
    </source>
</evidence>
<organism evidence="2 3">
    <name type="scientific">Cichlidogyrus casuarinus</name>
    <dbReference type="NCBI Taxonomy" id="1844966"/>
    <lineage>
        <taxon>Eukaryota</taxon>
        <taxon>Metazoa</taxon>
        <taxon>Spiralia</taxon>
        <taxon>Lophotrochozoa</taxon>
        <taxon>Platyhelminthes</taxon>
        <taxon>Monogenea</taxon>
        <taxon>Monopisthocotylea</taxon>
        <taxon>Dactylogyridea</taxon>
        <taxon>Ancyrocephalidae</taxon>
        <taxon>Cichlidogyrus</taxon>
    </lineage>
</organism>
<feature type="region of interest" description="Disordered" evidence="1">
    <location>
        <begin position="80"/>
        <end position="120"/>
    </location>
</feature>
<keyword evidence="3" id="KW-1185">Reference proteome</keyword>
<dbReference type="EMBL" id="JBJKFK010000521">
    <property type="protein sequence ID" value="KAL3316549.1"/>
    <property type="molecule type" value="Genomic_DNA"/>
</dbReference>
<feature type="region of interest" description="Disordered" evidence="1">
    <location>
        <begin position="160"/>
        <end position="253"/>
    </location>
</feature>
<comment type="caution">
    <text evidence="2">The sequence shown here is derived from an EMBL/GenBank/DDBJ whole genome shotgun (WGS) entry which is preliminary data.</text>
</comment>
<dbReference type="Proteomes" id="UP001626550">
    <property type="component" value="Unassembled WGS sequence"/>
</dbReference>
<reference evidence="2 3" key="1">
    <citation type="submission" date="2024-11" db="EMBL/GenBank/DDBJ databases">
        <title>Adaptive evolution of stress response genes in parasites aligns with host niche diversity.</title>
        <authorList>
            <person name="Hahn C."/>
            <person name="Resl P."/>
        </authorList>
    </citation>
    <scope>NUCLEOTIDE SEQUENCE [LARGE SCALE GENOMIC DNA]</scope>
    <source>
        <strain evidence="2">EGGRZ-B1_66</strain>
        <tissue evidence="2">Body</tissue>
    </source>
</reference>
<proteinExistence type="predicted"/>